<dbReference type="AlphaFoldDB" id="W8VUW7"/>
<reference evidence="1 2" key="1">
    <citation type="journal article" date="2014" name="Proc. Natl. Acad. Sci. U.S.A.">
        <title>Functional characterization of flavobacteria rhodopsins reveals a unique class of light-driven chloride pump in bacteria.</title>
        <authorList>
            <person name="Yoshizawa S."/>
            <person name="Kumagai Y."/>
            <person name="Kim H."/>
            <person name="Ogura Y."/>
            <person name="Hayashi T."/>
            <person name="Iwasaki W."/>
            <person name="DeLong E.F."/>
            <person name="Kogure K."/>
        </authorList>
    </citation>
    <scope>NUCLEOTIDE SEQUENCE [LARGE SCALE GENOMIC DNA]</scope>
    <source>
        <strain evidence="1 2">S1-08</strain>
    </source>
</reference>
<accession>W8VUW7</accession>
<evidence type="ECO:0000313" key="2">
    <source>
        <dbReference type="Proteomes" id="UP000031760"/>
    </source>
</evidence>
<organism evidence="1 2">
    <name type="scientific">Nonlabens marinus S1-08</name>
    <dbReference type="NCBI Taxonomy" id="1454201"/>
    <lineage>
        <taxon>Bacteria</taxon>
        <taxon>Pseudomonadati</taxon>
        <taxon>Bacteroidota</taxon>
        <taxon>Flavobacteriia</taxon>
        <taxon>Flavobacteriales</taxon>
        <taxon>Flavobacteriaceae</taxon>
        <taxon>Nonlabens</taxon>
    </lineage>
</organism>
<keyword evidence="2" id="KW-1185">Reference proteome</keyword>
<evidence type="ECO:0000313" key="1">
    <source>
        <dbReference type="EMBL" id="BAO54953.1"/>
    </source>
</evidence>
<proteinExistence type="predicted"/>
<sequence>MTNNIYGEIVPLNDRYERINRSLAQLARKKGLLRTRAA</sequence>
<dbReference type="Proteomes" id="UP000031760">
    <property type="component" value="Chromosome"/>
</dbReference>
<dbReference type="KEGG" id="nmf:NMS_0944"/>
<dbReference type="EMBL" id="AP014548">
    <property type="protein sequence ID" value="BAO54953.1"/>
    <property type="molecule type" value="Genomic_DNA"/>
</dbReference>
<protein>
    <submittedName>
        <fullName evidence="1">Uncharacterized protein</fullName>
    </submittedName>
</protein>
<dbReference type="HOGENOM" id="CLU_3330836_0_0_10"/>
<gene>
    <name evidence="1" type="ORF">NMS_0944</name>
</gene>
<name>W8VUW7_9FLAO</name>